<reference evidence="1 2" key="1">
    <citation type="submission" date="2016-10" db="EMBL/GenBank/DDBJ databases">
        <authorList>
            <person name="de Groot N.N."/>
        </authorList>
    </citation>
    <scope>NUCLEOTIDE SEQUENCE [LARGE SCALE GENOMIC DNA]</scope>
    <source>
        <strain evidence="1 2">DSM 44993</strain>
    </source>
</reference>
<keyword evidence="1" id="KW-0808">Transferase</keyword>
<dbReference type="RefSeq" id="WP_091618248.1">
    <property type="nucleotide sequence ID" value="NZ_FOEF01000008.1"/>
</dbReference>
<dbReference type="EMBL" id="FOEF01000008">
    <property type="protein sequence ID" value="SEP40617.1"/>
    <property type="molecule type" value="Genomic_DNA"/>
</dbReference>
<dbReference type="Proteomes" id="UP000198582">
    <property type="component" value="Unassembled WGS sequence"/>
</dbReference>
<organism evidence="1 2">
    <name type="scientific">Amycolatopsis saalfeldensis</name>
    <dbReference type="NCBI Taxonomy" id="394193"/>
    <lineage>
        <taxon>Bacteria</taxon>
        <taxon>Bacillati</taxon>
        <taxon>Actinomycetota</taxon>
        <taxon>Actinomycetes</taxon>
        <taxon>Pseudonocardiales</taxon>
        <taxon>Pseudonocardiaceae</taxon>
        <taxon>Amycolatopsis</taxon>
    </lineage>
</organism>
<dbReference type="Pfam" id="PF01513">
    <property type="entry name" value="NAD_kinase"/>
    <property type="match status" value="1"/>
</dbReference>
<keyword evidence="1" id="KW-0418">Kinase</keyword>
<dbReference type="GO" id="GO:0003951">
    <property type="term" value="F:NAD+ kinase activity"/>
    <property type="evidence" value="ECO:0007669"/>
    <property type="project" value="InterPro"/>
</dbReference>
<dbReference type="SUPFAM" id="SSF111331">
    <property type="entry name" value="NAD kinase/diacylglycerol kinase-like"/>
    <property type="match status" value="1"/>
</dbReference>
<dbReference type="GO" id="GO:0006741">
    <property type="term" value="P:NADP+ biosynthetic process"/>
    <property type="evidence" value="ECO:0007669"/>
    <property type="project" value="InterPro"/>
</dbReference>
<protein>
    <submittedName>
        <fullName evidence="1">Predicted polyphosphate-or ATP-dependent NAD kinase</fullName>
    </submittedName>
</protein>
<evidence type="ECO:0000313" key="1">
    <source>
        <dbReference type="EMBL" id="SEP40617.1"/>
    </source>
</evidence>
<dbReference type="PANTHER" id="PTHR40697">
    <property type="entry name" value="ACETOIN CATABOLISM PROTEIN X"/>
    <property type="match status" value="1"/>
</dbReference>
<dbReference type="InterPro" id="IPR039065">
    <property type="entry name" value="AcoX-like"/>
</dbReference>
<dbReference type="InterPro" id="IPR002504">
    <property type="entry name" value="NADK"/>
</dbReference>
<dbReference type="STRING" id="394193.SAMN04489732_10814"/>
<dbReference type="InterPro" id="IPR016064">
    <property type="entry name" value="NAD/diacylglycerol_kinase_sf"/>
</dbReference>
<dbReference type="InterPro" id="IPR017438">
    <property type="entry name" value="ATP-NAD_kinase_N"/>
</dbReference>
<dbReference type="AlphaFoldDB" id="A0A1H8XLG9"/>
<dbReference type="PANTHER" id="PTHR40697:SF3">
    <property type="entry name" value="ACETOIN CATABOLISM PROTEIN X"/>
    <property type="match status" value="1"/>
</dbReference>
<accession>A0A1H8XLG9</accession>
<sequence length="346" mass="35463">MGEAVAGIVANPASGRDIRRLVAHASVFPTAEKANMVQRLLAAFAVAGVGRALVSTDLGGISAAVLLALGRGGQWPDVEFCTSDPLTGTAQDTANAVRRMVDAGASVIVCLGGDGTARVAAQACGDVPLLALSTGTNNAFPQMREATVAGLAAGLLATGQVDADLVTTRVSKLEVVTKARREIALVDVAVTMSQHVGARALWDPAALTELYCVFAEPDGIGLSSIAGQLCPSPRSSPDGVALKLGPVGVTPHVVHAPIAPGLVKPVGVRGWGVLQPGVRVDLAAAGGVIAVDGEREMELKHGESAYVELRSDGPWCVDVRSVMAEAARRGLLRTTSEREPGPERRG</sequence>
<dbReference type="OrthoDB" id="4292700at2"/>
<dbReference type="GO" id="GO:0051287">
    <property type="term" value="F:NAD binding"/>
    <property type="evidence" value="ECO:0007669"/>
    <property type="project" value="UniProtKB-ARBA"/>
</dbReference>
<evidence type="ECO:0000313" key="2">
    <source>
        <dbReference type="Proteomes" id="UP000198582"/>
    </source>
</evidence>
<proteinExistence type="predicted"/>
<gene>
    <name evidence="1" type="ORF">SAMN04489732_10814</name>
</gene>
<dbReference type="InterPro" id="IPR011391">
    <property type="entry name" value="AcoX_kinase"/>
</dbReference>
<dbReference type="PIRSF" id="PIRSF018567">
    <property type="entry name" value="AcoX"/>
    <property type="match status" value="1"/>
</dbReference>
<keyword evidence="2" id="KW-1185">Reference proteome</keyword>
<dbReference type="Gene3D" id="3.40.50.10330">
    <property type="entry name" value="Probable inorganic polyphosphate/atp-NAD kinase, domain 1"/>
    <property type="match status" value="1"/>
</dbReference>
<name>A0A1H8XLG9_9PSEU</name>
<dbReference type="GO" id="GO:0005524">
    <property type="term" value="F:ATP binding"/>
    <property type="evidence" value="ECO:0007669"/>
    <property type="project" value="UniProtKB-ARBA"/>
</dbReference>